<dbReference type="SUPFAM" id="SSF55874">
    <property type="entry name" value="ATPase domain of HSP90 chaperone/DNA topoisomerase II/histidine kinase"/>
    <property type="match status" value="1"/>
</dbReference>
<evidence type="ECO:0000256" key="1">
    <source>
        <dbReference type="ARBA" id="ARBA00000085"/>
    </source>
</evidence>
<dbReference type="InterPro" id="IPR011495">
    <property type="entry name" value="Sig_transdc_His_kin_sub2_dim/P"/>
</dbReference>
<comment type="catalytic activity">
    <reaction evidence="1">
        <text>ATP + protein L-histidine = ADP + protein N-phospho-L-histidine.</text>
        <dbReference type="EC" id="2.7.13.3"/>
    </reaction>
</comment>
<evidence type="ECO:0000313" key="11">
    <source>
        <dbReference type="EMBL" id="QCY69102.1"/>
    </source>
</evidence>
<dbReference type="InterPro" id="IPR019734">
    <property type="entry name" value="TPR_rpt"/>
</dbReference>
<keyword evidence="12" id="KW-1185">Reference proteome</keyword>
<keyword evidence="9" id="KW-1133">Transmembrane helix</keyword>
<dbReference type="Gene3D" id="3.30.565.10">
    <property type="entry name" value="Histidine kinase-like ATPase, C-terminal domain"/>
    <property type="match status" value="1"/>
</dbReference>
<dbReference type="EC" id="2.7.13.3" evidence="2"/>
<dbReference type="Gene3D" id="3.30.450.20">
    <property type="entry name" value="PAS domain"/>
    <property type="match status" value="1"/>
</dbReference>
<dbReference type="InterPro" id="IPR005467">
    <property type="entry name" value="His_kinase_dom"/>
</dbReference>
<reference evidence="11 12" key="1">
    <citation type="submission" date="2019-06" db="EMBL/GenBank/DDBJ databases">
        <title>Complete genome sequence of Antarcticibacterium flavum KCTC 52984T from an Antarctic marine sediment.</title>
        <authorList>
            <person name="Lee Y.M."/>
            <person name="Shin S.C."/>
        </authorList>
    </citation>
    <scope>NUCLEOTIDE SEQUENCE [LARGE SCALE GENOMIC DNA]</scope>
    <source>
        <strain evidence="11 12">KCTC 52984</strain>
    </source>
</reference>
<dbReference type="Proteomes" id="UP000309016">
    <property type="component" value="Chromosome"/>
</dbReference>
<dbReference type="InterPro" id="IPR036890">
    <property type="entry name" value="HATPase_C_sf"/>
</dbReference>
<accession>A0A5B7X326</accession>
<dbReference type="AlphaFoldDB" id="A0A5B7X326"/>
<name>A0A5B7X326_9FLAO</name>
<keyword evidence="5" id="KW-0547">Nucleotide-binding</keyword>
<dbReference type="GO" id="GO:0004673">
    <property type="term" value="F:protein histidine kinase activity"/>
    <property type="evidence" value="ECO:0007669"/>
    <property type="project" value="UniProtKB-EC"/>
</dbReference>
<keyword evidence="9" id="KW-0472">Membrane</keyword>
<dbReference type="PROSITE" id="PS50109">
    <property type="entry name" value="HIS_KIN"/>
    <property type="match status" value="1"/>
</dbReference>
<dbReference type="Pfam" id="PF02518">
    <property type="entry name" value="HATPase_c"/>
    <property type="match status" value="1"/>
</dbReference>
<dbReference type="OrthoDB" id="9767435at2"/>
<dbReference type="PANTHER" id="PTHR41523">
    <property type="entry name" value="TWO-COMPONENT SYSTEM SENSOR PROTEIN"/>
    <property type="match status" value="1"/>
</dbReference>
<keyword evidence="8" id="KW-0802">TPR repeat</keyword>
<evidence type="ECO:0000256" key="6">
    <source>
        <dbReference type="ARBA" id="ARBA00022777"/>
    </source>
</evidence>
<dbReference type="PROSITE" id="PS50005">
    <property type="entry name" value="TPR"/>
    <property type="match status" value="1"/>
</dbReference>
<dbReference type="Pfam" id="PF13181">
    <property type="entry name" value="TPR_8"/>
    <property type="match status" value="1"/>
</dbReference>
<evidence type="ECO:0000256" key="7">
    <source>
        <dbReference type="ARBA" id="ARBA00022840"/>
    </source>
</evidence>
<dbReference type="KEGG" id="afla:FHG64_06605"/>
<evidence type="ECO:0000256" key="8">
    <source>
        <dbReference type="PROSITE-ProRule" id="PRU00339"/>
    </source>
</evidence>
<dbReference type="Pfam" id="PF07568">
    <property type="entry name" value="HisKA_2"/>
    <property type="match status" value="1"/>
</dbReference>
<evidence type="ECO:0000256" key="2">
    <source>
        <dbReference type="ARBA" id="ARBA00012438"/>
    </source>
</evidence>
<dbReference type="SUPFAM" id="SSF48452">
    <property type="entry name" value="TPR-like"/>
    <property type="match status" value="2"/>
</dbReference>
<evidence type="ECO:0000256" key="4">
    <source>
        <dbReference type="ARBA" id="ARBA00022679"/>
    </source>
</evidence>
<dbReference type="SMART" id="SM00387">
    <property type="entry name" value="HATPase_c"/>
    <property type="match status" value="1"/>
</dbReference>
<keyword evidence="6 11" id="KW-0418">Kinase</keyword>
<gene>
    <name evidence="11" type="ORF">FHG64_06605</name>
</gene>
<keyword evidence="9" id="KW-0812">Transmembrane</keyword>
<evidence type="ECO:0000259" key="10">
    <source>
        <dbReference type="PROSITE" id="PS50109"/>
    </source>
</evidence>
<dbReference type="PANTHER" id="PTHR41523:SF8">
    <property type="entry name" value="ETHYLENE RESPONSE SENSOR PROTEIN"/>
    <property type="match status" value="1"/>
</dbReference>
<sequence length="658" mass="75786">MIYSGNLILRLFFFGCFSLQGYGQIYDATRQDPYQKIFVETDDFDDSYLEQLLETLPLVKEDSIHFEILNDLAYYWHTRNLVKALEYTEMGLELTARDSNMLWNGHFQITRGAILLRQEKLDAAEGVLLEAEQKVDEKDLPLLYTQLGYVYERRGQLDRAADFAMKTLEIGEIYNNDWAKGMAYSDLSNLFWKQGKYEDGLKYGLQSLSYFEKREVVDLDYDFTLYIVGNNYLSLGQFDKALEYYLRSIEIGERYGFYNNLSDVYISLVELYAVLNNFSKAEEAGINAIKYAYLLDNAFMLMRSYLSVGELQTKNKNFDAAIENIKRSIEVATPRFGDGFFLGKTYKSLGLAYAGNEQYKEAYAAFSKYDSLNAVVFTAEADERIAQLETQFNVAQKENTIQLQQTRLSQQQSRQNLISLVAGLLFLTLTILLVSFFNNRKKNKLLSNQNREKEFLLKEIHHRVKNNLEIVSSLLALQTAQTSDPTVAHAMKESQNRVFSMSMIHRRLYQKEHLSSIEMKEYLKDLGDHILESFGEKDRIRIMYSMADLHLDVDTAVPIGLIVNELFTNSLKYAFPHSKNGEIYIRLSRETTGVLNLWVKDDGIGLKPQEVAKGTGFGKKLIKLLTRQLDGSMEITTNAGTQYLFRFKMHNSVKGESP</sequence>
<dbReference type="RefSeq" id="WP_139065678.1">
    <property type="nucleotide sequence ID" value="NZ_CP040812.1"/>
</dbReference>
<organism evidence="11 12">
    <name type="scientific">Antarcticibacterium flavum</name>
    <dbReference type="NCBI Taxonomy" id="2058175"/>
    <lineage>
        <taxon>Bacteria</taxon>
        <taxon>Pseudomonadati</taxon>
        <taxon>Bacteroidota</taxon>
        <taxon>Flavobacteriia</taxon>
        <taxon>Flavobacteriales</taxon>
        <taxon>Flavobacteriaceae</taxon>
        <taxon>Antarcticibacterium</taxon>
    </lineage>
</organism>
<feature type="transmembrane region" description="Helical" evidence="9">
    <location>
        <begin position="417"/>
        <end position="437"/>
    </location>
</feature>
<keyword evidence="4" id="KW-0808">Transferase</keyword>
<protein>
    <recommendedName>
        <fullName evidence="2">histidine kinase</fullName>
        <ecNumber evidence="2">2.7.13.3</ecNumber>
    </recommendedName>
</protein>
<dbReference type="SMART" id="SM00028">
    <property type="entry name" value="TPR"/>
    <property type="match status" value="6"/>
</dbReference>
<evidence type="ECO:0000313" key="12">
    <source>
        <dbReference type="Proteomes" id="UP000309016"/>
    </source>
</evidence>
<evidence type="ECO:0000256" key="5">
    <source>
        <dbReference type="ARBA" id="ARBA00022741"/>
    </source>
</evidence>
<dbReference type="InterPro" id="IPR011990">
    <property type="entry name" value="TPR-like_helical_dom_sf"/>
</dbReference>
<feature type="repeat" description="TPR" evidence="8">
    <location>
        <begin position="222"/>
        <end position="255"/>
    </location>
</feature>
<evidence type="ECO:0000256" key="3">
    <source>
        <dbReference type="ARBA" id="ARBA00022553"/>
    </source>
</evidence>
<dbReference type="InterPro" id="IPR003594">
    <property type="entry name" value="HATPase_dom"/>
</dbReference>
<evidence type="ECO:0000256" key="9">
    <source>
        <dbReference type="SAM" id="Phobius"/>
    </source>
</evidence>
<dbReference type="EMBL" id="CP040812">
    <property type="protein sequence ID" value="QCY69102.1"/>
    <property type="molecule type" value="Genomic_DNA"/>
</dbReference>
<dbReference type="GO" id="GO:0005524">
    <property type="term" value="F:ATP binding"/>
    <property type="evidence" value="ECO:0007669"/>
    <property type="project" value="UniProtKB-KW"/>
</dbReference>
<dbReference type="Gene3D" id="1.25.40.10">
    <property type="entry name" value="Tetratricopeptide repeat domain"/>
    <property type="match status" value="3"/>
</dbReference>
<feature type="domain" description="Histidine kinase" evidence="10">
    <location>
        <begin position="459"/>
        <end position="651"/>
    </location>
</feature>
<keyword evidence="7" id="KW-0067">ATP-binding</keyword>
<keyword evidence="3" id="KW-0597">Phosphoprotein</keyword>
<proteinExistence type="predicted"/>